<evidence type="ECO:0000313" key="11">
    <source>
        <dbReference type="Proteomes" id="UP000637980"/>
    </source>
</evidence>
<evidence type="ECO:0000256" key="4">
    <source>
        <dbReference type="ARBA" id="ARBA00022475"/>
    </source>
</evidence>
<feature type="domain" description="ABC transmembrane type-1" evidence="9">
    <location>
        <begin position="62"/>
        <end position="254"/>
    </location>
</feature>
<dbReference type="InterPro" id="IPR035906">
    <property type="entry name" value="MetI-like_sf"/>
</dbReference>
<gene>
    <name evidence="10" type="ORF">GCM10007094_39680</name>
</gene>
<dbReference type="Proteomes" id="UP000637980">
    <property type="component" value="Unassembled WGS sequence"/>
</dbReference>
<feature type="transmembrane region" description="Helical" evidence="8">
    <location>
        <begin position="233"/>
        <end position="254"/>
    </location>
</feature>
<proteinExistence type="inferred from homology"/>
<dbReference type="InterPro" id="IPR051789">
    <property type="entry name" value="Bact_Polyamine_Transport"/>
</dbReference>
<evidence type="ECO:0000256" key="6">
    <source>
        <dbReference type="ARBA" id="ARBA00022989"/>
    </source>
</evidence>
<feature type="transmembrane region" description="Helical" evidence="8">
    <location>
        <begin position="99"/>
        <end position="124"/>
    </location>
</feature>
<comment type="caution">
    <text evidence="10">The sequence shown here is derived from an EMBL/GenBank/DDBJ whole genome shotgun (WGS) entry which is preliminary data.</text>
</comment>
<reference evidence="11" key="1">
    <citation type="journal article" date="2019" name="Int. J. Syst. Evol. Microbiol.">
        <title>The Global Catalogue of Microorganisms (GCM) 10K type strain sequencing project: providing services to taxonomists for standard genome sequencing and annotation.</title>
        <authorList>
            <consortium name="The Broad Institute Genomics Platform"/>
            <consortium name="The Broad Institute Genome Sequencing Center for Infectious Disease"/>
            <person name="Wu L."/>
            <person name="Ma J."/>
        </authorList>
    </citation>
    <scope>NUCLEOTIDE SEQUENCE [LARGE SCALE GENOMIC DNA]</scope>
    <source>
        <strain evidence="11">KCTC 12861</strain>
    </source>
</reference>
<comment type="similarity">
    <text evidence="2">Belongs to the binding-protein-dependent transport system permease family. CysTW subfamily.</text>
</comment>
<feature type="transmembrane region" description="Helical" evidence="8">
    <location>
        <begin position="7"/>
        <end position="32"/>
    </location>
</feature>
<dbReference type="SUPFAM" id="SSF161098">
    <property type="entry name" value="MetI-like"/>
    <property type="match status" value="1"/>
</dbReference>
<evidence type="ECO:0000256" key="3">
    <source>
        <dbReference type="ARBA" id="ARBA00022448"/>
    </source>
</evidence>
<dbReference type="Gene3D" id="1.10.3720.10">
    <property type="entry name" value="MetI-like"/>
    <property type="match status" value="1"/>
</dbReference>
<dbReference type="PANTHER" id="PTHR43848">
    <property type="entry name" value="PUTRESCINE TRANSPORT SYSTEM PERMEASE PROTEIN POTI"/>
    <property type="match status" value="1"/>
</dbReference>
<accession>A0ABQ3ETM4</accession>
<feature type="transmembrane region" description="Helical" evidence="8">
    <location>
        <begin position="184"/>
        <end position="208"/>
    </location>
</feature>
<evidence type="ECO:0000256" key="8">
    <source>
        <dbReference type="RuleBase" id="RU363032"/>
    </source>
</evidence>
<keyword evidence="6 8" id="KW-1133">Transmembrane helix</keyword>
<dbReference type="Pfam" id="PF00528">
    <property type="entry name" value="BPD_transp_1"/>
    <property type="match status" value="1"/>
</dbReference>
<dbReference type="PROSITE" id="PS50928">
    <property type="entry name" value="ABC_TM1"/>
    <property type="match status" value="1"/>
</dbReference>
<evidence type="ECO:0000259" key="9">
    <source>
        <dbReference type="PROSITE" id="PS50928"/>
    </source>
</evidence>
<keyword evidence="4" id="KW-1003">Cell membrane</keyword>
<organism evidence="10 11">
    <name type="scientific">Pseudovibrio japonicus</name>
    <dbReference type="NCBI Taxonomy" id="366534"/>
    <lineage>
        <taxon>Bacteria</taxon>
        <taxon>Pseudomonadati</taxon>
        <taxon>Pseudomonadota</taxon>
        <taxon>Alphaproteobacteria</taxon>
        <taxon>Hyphomicrobiales</taxon>
        <taxon>Stappiaceae</taxon>
        <taxon>Pseudovibrio</taxon>
    </lineage>
</organism>
<keyword evidence="7 8" id="KW-0472">Membrane</keyword>
<dbReference type="PANTHER" id="PTHR43848:SF2">
    <property type="entry name" value="PUTRESCINE TRANSPORT SYSTEM PERMEASE PROTEIN POTI"/>
    <property type="match status" value="1"/>
</dbReference>
<evidence type="ECO:0000256" key="7">
    <source>
        <dbReference type="ARBA" id="ARBA00023136"/>
    </source>
</evidence>
<keyword evidence="5 8" id="KW-0812">Transmembrane</keyword>
<dbReference type="EMBL" id="BMXE01000009">
    <property type="protein sequence ID" value="GHB46435.1"/>
    <property type="molecule type" value="Genomic_DNA"/>
</dbReference>
<evidence type="ECO:0000256" key="2">
    <source>
        <dbReference type="ARBA" id="ARBA00007069"/>
    </source>
</evidence>
<evidence type="ECO:0000256" key="5">
    <source>
        <dbReference type="ARBA" id="ARBA00022692"/>
    </source>
</evidence>
<dbReference type="CDD" id="cd06261">
    <property type="entry name" value="TM_PBP2"/>
    <property type="match status" value="1"/>
</dbReference>
<evidence type="ECO:0000256" key="1">
    <source>
        <dbReference type="ARBA" id="ARBA00004651"/>
    </source>
</evidence>
<name>A0ABQ3ETM4_9HYPH</name>
<comment type="subcellular location">
    <subcellularLocation>
        <location evidence="1 8">Cell membrane</location>
        <topology evidence="1 8">Multi-pass membrane protein</topology>
    </subcellularLocation>
</comment>
<feature type="transmembrane region" description="Helical" evidence="8">
    <location>
        <begin position="61"/>
        <end position="87"/>
    </location>
</feature>
<dbReference type="InterPro" id="IPR000515">
    <property type="entry name" value="MetI-like"/>
</dbReference>
<sequence>MLSRPSWFNITSLVVGFSFLYLPIVILIVFSFNDAQLATVWSGFSTRWYGGMLQNEQLMQAVWITLRIGLTSATLATVLGTLAALVLARQGRFFGRSLFSGMIYAPLVMPEVILGLSLVLLFVAMDQNQGFWTIMIAHTTFSMCYVTVIVQSRLSEFDRSLEEAAMDLGCPPVRTFFHITLPQILPGILAGWMLAFTLSLNDLVIASFNAGPETTTLPMRIYGQVKLGGTPEINAISTILILLMTVGVILASVLTKRQRLKRMEEERLAAAHL</sequence>
<dbReference type="RefSeq" id="WP_189438548.1">
    <property type="nucleotide sequence ID" value="NZ_BMXE01000009.1"/>
</dbReference>
<protein>
    <submittedName>
        <fullName evidence="10">Putrescine ABC transporter permease PotI</fullName>
    </submittedName>
</protein>
<keyword evidence="11" id="KW-1185">Reference proteome</keyword>
<evidence type="ECO:0000313" key="10">
    <source>
        <dbReference type="EMBL" id="GHB46435.1"/>
    </source>
</evidence>
<keyword evidence="3 8" id="KW-0813">Transport</keyword>